<keyword evidence="6" id="KW-0472">Membrane</keyword>
<dbReference type="OrthoDB" id="9799572at2"/>
<name>A0A4S2GXT0_9PROT</name>
<keyword evidence="5" id="KW-0249">Electron transport</keyword>
<dbReference type="Gene3D" id="3.30.160.190">
    <property type="entry name" value="atu1810 like domain"/>
    <property type="match status" value="1"/>
</dbReference>
<organism evidence="7 8">
    <name type="scientific">Marinicauda algicola</name>
    <dbReference type="NCBI Taxonomy" id="2029849"/>
    <lineage>
        <taxon>Bacteria</taxon>
        <taxon>Pseudomonadati</taxon>
        <taxon>Pseudomonadota</taxon>
        <taxon>Alphaproteobacteria</taxon>
        <taxon>Maricaulales</taxon>
        <taxon>Maricaulaceae</taxon>
        <taxon>Marinicauda</taxon>
    </lineage>
</organism>
<evidence type="ECO:0000256" key="5">
    <source>
        <dbReference type="ARBA" id="ARBA00022982"/>
    </source>
</evidence>
<dbReference type="EMBL" id="SRXW01000004">
    <property type="protein sequence ID" value="TGY87957.1"/>
    <property type="molecule type" value="Genomic_DNA"/>
</dbReference>
<dbReference type="PANTHER" id="PTHR12219:SF8">
    <property type="entry name" value="NADH DEHYDROGENASE [UBIQUINONE] IRON-SULFUR PROTEIN 4, MITOCHONDRIAL"/>
    <property type="match status" value="1"/>
</dbReference>
<dbReference type="GO" id="GO:0022900">
    <property type="term" value="P:electron transport chain"/>
    <property type="evidence" value="ECO:0007669"/>
    <property type="project" value="InterPro"/>
</dbReference>
<evidence type="ECO:0000256" key="4">
    <source>
        <dbReference type="ARBA" id="ARBA00022946"/>
    </source>
</evidence>
<dbReference type="PANTHER" id="PTHR12219">
    <property type="entry name" value="NADH-UBIQUINONE OXIDOREDUCTASE"/>
    <property type="match status" value="1"/>
</dbReference>
<proteinExistence type="predicted"/>
<evidence type="ECO:0000313" key="8">
    <source>
        <dbReference type="Proteomes" id="UP000308054"/>
    </source>
</evidence>
<dbReference type="InterPro" id="IPR006885">
    <property type="entry name" value="NADH_UbQ_FeS_4_mit-like"/>
</dbReference>
<keyword evidence="4" id="KW-0809">Transit peptide</keyword>
<evidence type="ECO:0000256" key="2">
    <source>
        <dbReference type="ARBA" id="ARBA00022448"/>
    </source>
</evidence>
<evidence type="ECO:0000256" key="6">
    <source>
        <dbReference type="ARBA" id="ARBA00023136"/>
    </source>
</evidence>
<comment type="subcellular location">
    <subcellularLocation>
        <location evidence="1">Membrane</location>
    </subcellularLocation>
</comment>
<evidence type="ECO:0000256" key="1">
    <source>
        <dbReference type="ARBA" id="ARBA00004370"/>
    </source>
</evidence>
<protein>
    <submittedName>
        <fullName evidence="7">ETC complex I subunit</fullName>
    </submittedName>
</protein>
<sequence length="101" mass="11899">MFAKIYRPSKTAMQSGRAKSQHWLLEFEPSQAKRPDPLMGWSQGGDTRRQIHLKFETKEEAIAYAQRYGIPFQVRDARETPRKIKPYAANFSYDRKVPWSH</sequence>
<evidence type="ECO:0000256" key="3">
    <source>
        <dbReference type="ARBA" id="ARBA00022660"/>
    </source>
</evidence>
<dbReference type="RefSeq" id="WP_135996932.1">
    <property type="nucleotide sequence ID" value="NZ_CP071057.1"/>
</dbReference>
<evidence type="ECO:0000313" key="7">
    <source>
        <dbReference type="EMBL" id="TGY87957.1"/>
    </source>
</evidence>
<dbReference type="InterPro" id="IPR038532">
    <property type="entry name" value="NDUFS4-like_sf"/>
</dbReference>
<dbReference type="Pfam" id="PF04800">
    <property type="entry name" value="NDUS4"/>
    <property type="match status" value="1"/>
</dbReference>
<accession>A0A4S2GXT0</accession>
<gene>
    <name evidence="7" type="ORF">E5163_13700</name>
</gene>
<keyword evidence="8" id="KW-1185">Reference proteome</keyword>
<keyword evidence="2" id="KW-0813">Transport</keyword>
<dbReference type="GO" id="GO:0016020">
    <property type="term" value="C:membrane"/>
    <property type="evidence" value="ECO:0007669"/>
    <property type="project" value="UniProtKB-SubCell"/>
</dbReference>
<comment type="caution">
    <text evidence="7">The sequence shown here is derived from an EMBL/GenBank/DDBJ whole genome shotgun (WGS) entry which is preliminary data.</text>
</comment>
<dbReference type="Proteomes" id="UP000308054">
    <property type="component" value="Unassembled WGS sequence"/>
</dbReference>
<dbReference type="AlphaFoldDB" id="A0A4S2GXT0"/>
<reference evidence="7 8" key="1">
    <citation type="journal article" date="2017" name="Int. J. Syst. Evol. Microbiol.">
        <title>Marinicauda algicola sp. nov., isolated from a marine red alga Rhodosorus marinus.</title>
        <authorList>
            <person name="Jeong S.E."/>
            <person name="Jeon S.H."/>
            <person name="Chun B.H."/>
            <person name="Kim D.W."/>
            <person name="Jeon C.O."/>
        </authorList>
    </citation>
    <scope>NUCLEOTIDE SEQUENCE [LARGE SCALE GENOMIC DNA]</scope>
    <source>
        <strain evidence="7 8">JCM 31718</strain>
    </source>
</reference>
<keyword evidence="3" id="KW-0679">Respiratory chain</keyword>